<evidence type="ECO:0000256" key="1">
    <source>
        <dbReference type="SAM" id="SignalP"/>
    </source>
</evidence>
<reference evidence="2" key="1">
    <citation type="journal article" date="2014" name="Int. J. Syst. Evol. Microbiol.">
        <title>Complete genome sequence of Corynebacterium casei LMG S-19264T (=DSM 44701T), isolated from a smear-ripened cheese.</title>
        <authorList>
            <consortium name="US DOE Joint Genome Institute (JGI-PGF)"/>
            <person name="Walter F."/>
            <person name="Albersmeier A."/>
            <person name="Kalinowski J."/>
            <person name="Ruckert C."/>
        </authorList>
    </citation>
    <scope>NUCLEOTIDE SEQUENCE</scope>
    <source>
        <strain evidence="2">CGMCC 1.15758</strain>
    </source>
</reference>
<evidence type="ECO:0000313" key="2">
    <source>
        <dbReference type="EMBL" id="GGF93412.1"/>
    </source>
</evidence>
<gene>
    <name evidence="2" type="ORF">GCM10010995_08200</name>
</gene>
<comment type="caution">
    <text evidence="2">The sequence shown here is derived from an EMBL/GenBank/DDBJ whole genome shotgun (WGS) entry which is preliminary data.</text>
</comment>
<dbReference type="Pfam" id="PF12293">
    <property type="entry name" value="T4BSS_DotH_IcmK"/>
    <property type="match status" value="1"/>
</dbReference>
<keyword evidence="1" id="KW-0732">Signal</keyword>
<name>A0A8J3E7V8_9GAMM</name>
<evidence type="ECO:0008006" key="4">
    <source>
        <dbReference type="Google" id="ProtNLM"/>
    </source>
</evidence>
<evidence type="ECO:0000313" key="3">
    <source>
        <dbReference type="Proteomes" id="UP000636949"/>
    </source>
</evidence>
<organism evidence="2 3">
    <name type="scientific">Cysteiniphilum litorale</name>
    <dbReference type="NCBI Taxonomy" id="2056700"/>
    <lineage>
        <taxon>Bacteria</taxon>
        <taxon>Pseudomonadati</taxon>
        <taxon>Pseudomonadota</taxon>
        <taxon>Gammaproteobacteria</taxon>
        <taxon>Thiotrichales</taxon>
        <taxon>Fastidiosibacteraceae</taxon>
        <taxon>Cysteiniphilum</taxon>
    </lineage>
</organism>
<sequence>MRRIHILLGITFGFLTQISFANTNDIDQLVSSMFPLTPGQIKEIKTDVSARQKAASTVPAMSGTQGVSRVLMTSLNPTKHITPPNVRLGVGVVTSLIFTDANGNVLPIGSYVIGNSGDFKVDWDKKNNVLMMQAIKPYAETNMAVMLNGLSIPVTITLLSTQSQWDYLDYIRVVDSNGHSDSELTQLDSGVLVDLLHGIVPDEAKKLTVSDSALSAWHYQGHYLLITEGALISPSWTHHAEDNTTAHMNAYEINPTSVVLVSTNSGLKKVMIGDNNA</sequence>
<keyword evidence="3" id="KW-1185">Reference proteome</keyword>
<dbReference type="RefSeq" id="WP_224742218.1">
    <property type="nucleotide sequence ID" value="NZ_BMJS01000006.1"/>
</dbReference>
<accession>A0A8J3E7V8</accession>
<feature type="signal peptide" evidence="1">
    <location>
        <begin position="1"/>
        <end position="21"/>
    </location>
</feature>
<dbReference type="EMBL" id="BMJS01000006">
    <property type="protein sequence ID" value="GGF93412.1"/>
    <property type="molecule type" value="Genomic_DNA"/>
</dbReference>
<dbReference type="InterPro" id="IPR022073">
    <property type="entry name" value="T4BSS_DotH_IcmK"/>
</dbReference>
<feature type="chain" id="PRO_5035276985" description="Intracellular multiplication protein IcmK" evidence="1">
    <location>
        <begin position="22"/>
        <end position="277"/>
    </location>
</feature>
<proteinExistence type="predicted"/>
<dbReference type="AlphaFoldDB" id="A0A8J3E7V8"/>
<dbReference type="Proteomes" id="UP000636949">
    <property type="component" value="Unassembled WGS sequence"/>
</dbReference>
<reference evidence="2" key="2">
    <citation type="submission" date="2020-09" db="EMBL/GenBank/DDBJ databases">
        <authorList>
            <person name="Sun Q."/>
            <person name="Zhou Y."/>
        </authorList>
    </citation>
    <scope>NUCLEOTIDE SEQUENCE</scope>
    <source>
        <strain evidence="2">CGMCC 1.15758</strain>
    </source>
</reference>
<protein>
    <recommendedName>
        <fullName evidence="4">Intracellular multiplication protein IcmK</fullName>
    </recommendedName>
</protein>